<evidence type="ECO:0000256" key="3">
    <source>
        <dbReference type="RuleBase" id="RU362119"/>
    </source>
</evidence>
<dbReference type="PANTHER" id="PTHR11575">
    <property type="entry name" value="5'-NUCLEOTIDASE-RELATED"/>
    <property type="match status" value="1"/>
</dbReference>
<evidence type="ECO:0000259" key="5">
    <source>
        <dbReference type="Pfam" id="PF00149"/>
    </source>
</evidence>
<dbReference type="SUPFAM" id="SSF55816">
    <property type="entry name" value="5'-nucleotidase (syn. UDP-sugar hydrolase), C-terminal domain"/>
    <property type="match status" value="1"/>
</dbReference>
<protein>
    <submittedName>
        <fullName evidence="7">Metallo-dependent phosphatase</fullName>
    </submittedName>
</protein>
<dbReference type="InterPro" id="IPR008334">
    <property type="entry name" value="5'-Nucleotdase_C"/>
</dbReference>
<evidence type="ECO:0000313" key="7">
    <source>
        <dbReference type="EMBL" id="TDL27236.1"/>
    </source>
</evidence>
<dbReference type="Gene3D" id="3.90.780.10">
    <property type="entry name" value="5'-Nucleotidase, C-terminal domain"/>
    <property type="match status" value="1"/>
</dbReference>
<dbReference type="InterPro" id="IPR029052">
    <property type="entry name" value="Metallo-depent_PP-like"/>
</dbReference>
<evidence type="ECO:0000256" key="2">
    <source>
        <dbReference type="ARBA" id="ARBA00022729"/>
    </source>
</evidence>
<keyword evidence="3" id="KW-0378">Hydrolase</keyword>
<dbReference type="InterPro" id="IPR006179">
    <property type="entry name" value="5_nucleotidase/apyrase"/>
</dbReference>
<dbReference type="InterPro" id="IPR004843">
    <property type="entry name" value="Calcineurin-like_PHP"/>
</dbReference>
<feature type="compositionally biased region" description="Basic and acidic residues" evidence="4">
    <location>
        <begin position="635"/>
        <end position="646"/>
    </location>
</feature>
<keyword evidence="3" id="KW-0547">Nucleotide-binding</keyword>
<dbReference type="Pfam" id="PF02872">
    <property type="entry name" value="5_nucleotid_C"/>
    <property type="match status" value="1"/>
</dbReference>
<proteinExistence type="inferred from homology"/>
<gene>
    <name evidence="7" type="ORF">BD410DRAFT_782312</name>
</gene>
<evidence type="ECO:0000313" key="8">
    <source>
        <dbReference type="Proteomes" id="UP000294933"/>
    </source>
</evidence>
<keyword evidence="2" id="KW-0732">Signal</keyword>
<dbReference type="GO" id="GO:0016787">
    <property type="term" value="F:hydrolase activity"/>
    <property type="evidence" value="ECO:0007669"/>
    <property type="project" value="UniProtKB-KW"/>
</dbReference>
<sequence>MAELSILHFNDVYRVTPQRIHGSEDTIDVTQFAALLDELREQWPNRHDGKKDGLVLFSGDLFSPSVESCVTRGSHMVPVINELRPDVSLTGNHDFDFGYPHLSKLIDDTTFPWLLSNVMDTETSRTPQHLQEFIVLERSGLKIGVIGLVEKEWIGTVSSWPANFQWRDMTEVGMELSKRLRDPSGEYKCDVIVALTHCRIPNDLLLAKSLYAHSPTAQIGEPIADIHGVDILLGGHDHLYFVSKGVTSWDGYDTTQKVLGAEEDKGDVLVLKSGTDFRDLSAFTLTLQRTPQGSVRRMVVSAIRGKRHQVQSDYKSSQPLKEILSMLLSSVSKTLKAPVCITDAIIDVRSQFIRTAESAAGNLFADIVRRAYDDALCMSGNGGSDGVLLCAGTFRGDSIYGPGKITLGDIMEILPFEDPIVVLEVDGEAIWSAVEAGLETWPAQEGRFPVVSGLRVTWDSGKPPGQRVLSVALQPSLEHGDDDDNGGTAMIPPADVPIGRQSGGKLYKIVTREYMAQGHDGFVALKGRTYLIDDEHGQIMNSIVRKYFLGATYMNKMVNVTKGSKTVEYLHRDTEGMISQATGLSTKAAERWRHAFVQIKKMRSATHYRDTLSIASREHMSEVDCFDGAQARKGGQQEKEEHHDSGTEDELMTVHPVIDERFKDVSSV</sequence>
<accession>A0A4Y7QIQ7</accession>
<dbReference type="PRINTS" id="PR01607">
    <property type="entry name" value="APYRASEFAMLY"/>
</dbReference>
<reference evidence="7 8" key="1">
    <citation type="submission" date="2018-06" db="EMBL/GenBank/DDBJ databases">
        <title>A transcriptomic atlas of mushroom development highlights an independent origin of complex multicellularity.</title>
        <authorList>
            <consortium name="DOE Joint Genome Institute"/>
            <person name="Krizsan K."/>
            <person name="Almasi E."/>
            <person name="Merenyi Z."/>
            <person name="Sahu N."/>
            <person name="Viragh M."/>
            <person name="Koszo T."/>
            <person name="Mondo S."/>
            <person name="Kiss B."/>
            <person name="Balint B."/>
            <person name="Kues U."/>
            <person name="Barry K."/>
            <person name="Hegedus J.C."/>
            <person name="Henrissat B."/>
            <person name="Johnson J."/>
            <person name="Lipzen A."/>
            <person name="Ohm R."/>
            <person name="Nagy I."/>
            <person name="Pangilinan J."/>
            <person name="Yan J."/>
            <person name="Xiong Y."/>
            <person name="Grigoriev I.V."/>
            <person name="Hibbett D.S."/>
            <person name="Nagy L.G."/>
        </authorList>
    </citation>
    <scope>NUCLEOTIDE SEQUENCE [LARGE SCALE GENOMIC DNA]</scope>
    <source>
        <strain evidence="7 8">SZMC22713</strain>
    </source>
</reference>
<dbReference type="OrthoDB" id="10252235at2759"/>
<dbReference type="STRING" id="50990.A0A4Y7QIQ7"/>
<evidence type="ECO:0000256" key="1">
    <source>
        <dbReference type="ARBA" id="ARBA00006654"/>
    </source>
</evidence>
<keyword evidence="8" id="KW-1185">Reference proteome</keyword>
<dbReference type="Pfam" id="PF00149">
    <property type="entry name" value="Metallophos"/>
    <property type="match status" value="1"/>
</dbReference>
<dbReference type="Proteomes" id="UP000294933">
    <property type="component" value="Unassembled WGS sequence"/>
</dbReference>
<comment type="similarity">
    <text evidence="1 3">Belongs to the 5'-nucleotidase family.</text>
</comment>
<dbReference type="PANTHER" id="PTHR11575:SF48">
    <property type="entry name" value="5'-NUCLEOTIDASE"/>
    <property type="match status" value="1"/>
</dbReference>
<dbReference type="Gene3D" id="3.60.21.10">
    <property type="match status" value="1"/>
</dbReference>
<dbReference type="GO" id="GO:0009166">
    <property type="term" value="P:nucleotide catabolic process"/>
    <property type="evidence" value="ECO:0007669"/>
    <property type="project" value="InterPro"/>
</dbReference>
<feature type="domain" description="Calcineurin-like phosphoesterase" evidence="5">
    <location>
        <begin position="5"/>
        <end position="239"/>
    </location>
</feature>
<name>A0A4Y7QIQ7_9AGAM</name>
<dbReference type="SUPFAM" id="SSF56300">
    <property type="entry name" value="Metallo-dependent phosphatases"/>
    <property type="match status" value="1"/>
</dbReference>
<evidence type="ECO:0000259" key="6">
    <source>
        <dbReference type="Pfam" id="PF02872"/>
    </source>
</evidence>
<dbReference type="AlphaFoldDB" id="A0A4Y7QIQ7"/>
<dbReference type="VEuPathDB" id="FungiDB:BD410DRAFT_782312"/>
<feature type="region of interest" description="Disordered" evidence="4">
    <location>
        <begin position="631"/>
        <end position="653"/>
    </location>
</feature>
<dbReference type="EMBL" id="ML170159">
    <property type="protein sequence ID" value="TDL27236.1"/>
    <property type="molecule type" value="Genomic_DNA"/>
</dbReference>
<organism evidence="7 8">
    <name type="scientific">Rickenella mellea</name>
    <dbReference type="NCBI Taxonomy" id="50990"/>
    <lineage>
        <taxon>Eukaryota</taxon>
        <taxon>Fungi</taxon>
        <taxon>Dikarya</taxon>
        <taxon>Basidiomycota</taxon>
        <taxon>Agaricomycotina</taxon>
        <taxon>Agaricomycetes</taxon>
        <taxon>Hymenochaetales</taxon>
        <taxon>Rickenellaceae</taxon>
        <taxon>Rickenella</taxon>
    </lineage>
</organism>
<evidence type="ECO:0000256" key="4">
    <source>
        <dbReference type="SAM" id="MobiDB-lite"/>
    </source>
</evidence>
<dbReference type="GO" id="GO:0000166">
    <property type="term" value="F:nucleotide binding"/>
    <property type="evidence" value="ECO:0007669"/>
    <property type="project" value="UniProtKB-KW"/>
</dbReference>
<dbReference type="InterPro" id="IPR036907">
    <property type="entry name" value="5'-Nucleotdase_C_sf"/>
</dbReference>
<feature type="domain" description="5'-Nucleotidase C-terminal" evidence="6">
    <location>
        <begin position="354"/>
        <end position="526"/>
    </location>
</feature>